<reference evidence="2" key="1">
    <citation type="journal article" date="2019" name="Int. J. Syst. Evol. Microbiol.">
        <title>The Global Catalogue of Microorganisms (GCM) 10K type strain sequencing project: providing services to taxonomists for standard genome sequencing and annotation.</title>
        <authorList>
            <consortium name="The Broad Institute Genomics Platform"/>
            <consortium name="The Broad Institute Genome Sequencing Center for Infectious Disease"/>
            <person name="Wu L."/>
            <person name="Ma J."/>
        </authorList>
    </citation>
    <scope>NUCLEOTIDE SEQUENCE [LARGE SCALE GENOMIC DNA]</scope>
    <source>
        <strain evidence="2">CCM 8896</strain>
    </source>
</reference>
<evidence type="ECO:0000313" key="2">
    <source>
        <dbReference type="Proteomes" id="UP001597267"/>
    </source>
</evidence>
<protein>
    <submittedName>
        <fullName evidence="1">Uncharacterized protein</fullName>
    </submittedName>
</protein>
<accession>A0ABW4J6D8</accession>
<gene>
    <name evidence="1" type="ORF">ACFQ5M_03860</name>
</gene>
<proteinExistence type="predicted"/>
<comment type="caution">
    <text evidence="1">The sequence shown here is derived from an EMBL/GenBank/DDBJ whole genome shotgun (WGS) entry which is preliminary data.</text>
</comment>
<sequence>MIEKNKSENIAILNFIQNNPTAVVLEPKKYANVLTYAFPDDCYPLNDQKFPKMRLRVTRLTNLEVTDNLSLLTHFYDLTAQKNENGFTSVWLTTAHLETSSLVLAELSFE</sequence>
<keyword evidence="2" id="KW-1185">Reference proteome</keyword>
<organism evidence="1 2">
    <name type="scientific">Agrilactobacillus yilanensis</name>
    <dbReference type="NCBI Taxonomy" id="2485997"/>
    <lineage>
        <taxon>Bacteria</taxon>
        <taxon>Bacillati</taxon>
        <taxon>Bacillota</taxon>
        <taxon>Bacilli</taxon>
        <taxon>Lactobacillales</taxon>
        <taxon>Lactobacillaceae</taxon>
        <taxon>Agrilactobacillus</taxon>
    </lineage>
</organism>
<dbReference type="EMBL" id="JBHTOP010000006">
    <property type="protein sequence ID" value="MFD1671223.1"/>
    <property type="molecule type" value="Genomic_DNA"/>
</dbReference>
<name>A0ABW4J6D8_9LACO</name>
<dbReference type="Proteomes" id="UP001597267">
    <property type="component" value="Unassembled WGS sequence"/>
</dbReference>
<dbReference type="RefSeq" id="WP_125713618.1">
    <property type="nucleotide sequence ID" value="NZ_JBHTOP010000006.1"/>
</dbReference>
<evidence type="ECO:0000313" key="1">
    <source>
        <dbReference type="EMBL" id="MFD1671223.1"/>
    </source>
</evidence>